<dbReference type="InterPro" id="IPR051625">
    <property type="entry name" value="Signaling_Regulatory_Domain"/>
</dbReference>
<dbReference type="AlphaFoldDB" id="A0A418AUA9"/>
<dbReference type="InterPro" id="IPR000408">
    <property type="entry name" value="Reg_chr_condens"/>
</dbReference>
<name>A0A418AUA9_9STRA</name>
<sequence length="76" mass="8228">MAGRVYSWGKQAEGQCGLGYVEADQHSPVQIDALRPYNIVGVACGYTHTLAVSDSGELFSWGLGEYGQLGKETIYQ</sequence>
<keyword evidence="1" id="KW-0677">Repeat</keyword>
<proteinExistence type="predicted"/>
<comment type="caution">
    <text evidence="3">The sequence shown here is derived from an EMBL/GenBank/DDBJ whole genome shotgun (WGS) entry which is preliminary data.</text>
</comment>
<dbReference type="VEuPathDB" id="FungiDB:H310_13597"/>
<reference evidence="3 4" key="1">
    <citation type="submission" date="2018-08" db="EMBL/GenBank/DDBJ databases">
        <title>Aphanomyces genome sequencing and annotation.</title>
        <authorList>
            <person name="Minardi D."/>
            <person name="Oidtmann B."/>
            <person name="Van Der Giezen M."/>
            <person name="Studholme D.J."/>
        </authorList>
    </citation>
    <scope>NUCLEOTIDE SEQUENCE [LARGE SCALE GENOMIC DNA]</scope>
    <source>
        <strain evidence="3 4">NJM0002</strain>
    </source>
</reference>
<evidence type="ECO:0000256" key="2">
    <source>
        <dbReference type="PROSITE-ProRule" id="PRU00235"/>
    </source>
</evidence>
<keyword evidence="4" id="KW-1185">Reference proteome</keyword>
<dbReference type="Proteomes" id="UP000285060">
    <property type="component" value="Unassembled WGS sequence"/>
</dbReference>
<dbReference type="PANTHER" id="PTHR22872">
    <property type="entry name" value="BTK-BINDING PROTEIN-RELATED"/>
    <property type="match status" value="1"/>
</dbReference>
<evidence type="ECO:0000313" key="4">
    <source>
        <dbReference type="Proteomes" id="UP000285060"/>
    </source>
</evidence>
<dbReference type="EMBL" id="QUSY01000492">
    <property type="protein sequence ID" value="RHY29020.1"/>
    <property type="molecule type" value="Genomic_DNA"/>
</dbReference>
<feature type="repeat" description="RCC1" evidence="2">
    <location>
        <begin position="3"/>
        <end position="55"/>
    </location>
</feature>
<dbReference type="InterPro" id="IPR009091">
    <property type="entry name" value="RCC1/BLIP-II"/>
</dbReference>
<accession>A0A418AUA9</accession>
<dbReference type="Gene3D" id="2.130.10.30">
    <property type="entry name" value="Regulator of chromosome condensation 1/beta-lactamase-inhibitor protein II"/>
    <property type="match status" value="1"/>
</dbReference>
<evidence type="ECO:0000256" key="1">
    <source>
        <dbReference type="ARBA" id="ARBA00022737"/>
    </source>
</evidence>
<feature type="repeat" description="RCC1" evidence="2">
    <location>
        <begin position="56"/>
        <end position="76"/>
    </location>
</feature>
<feature type="non-terminal residue" evidence="3">
    <location>
        <position position="76"/>
    </location>
</feature>
<dbReference type="PROSITE" id="PS50012">
    <property type="entry name" value="RCC1_3"/>
    <property type="match status" value="2"/>
</dbReference>
<gene>
    <name evidence="3" type="ORF">DYB32_005521</name>
</gene>
<dbReference type="PRINTS" id="PR00633">
    <property type="entry name" value="RCCNDNSATION"/>
</dbReference>
<organism evidence="3 4">
    <name type="scientific">Aphanomyces invadans</name>
    <dbReference type="NCBI Taxonomy" id="157072"/>
    <lineage>
        <taxon>Eukaryota</taxon>
        <taxon>Sar</taxon>
        <taxon>Stramenopiles</taxon>
        <taxon>Oomycota</taxon>
        <taxon>Saprolegniomycetes</taxon>
        <taxon>Saprolegniales</taxon>
        <taxon>Verrucalvaceae</taxon>
        <taxon>Aphanomyces</taxon>
    </lineage>
</organism>
<evidence type="ECO:0000313" key="3">
    <source>
        <dbReference type="EMBL" id="RHY29020.1"/>
    </source>
</evidence>
<protein>
    <submittedName>
        <fullName evidence="3">Uncharacterized protein</fullName>
    </submittedName>
</protein>
<dbReference type="Pfam" id="PF00415">
    <property type="entry name" value="RCC1"/>
    <property type="match status" value="2"/>
</dbReference>
<dbReference type="SUPFAM" id="SSF50985">
    <property type="entry name" value="RCC1/BLIP-II"/>
    <property type="match status" value="1"/>
</dbReference>